<feature type="domain" description="3-deoxy-D-manno-octulosonic-acid transferase N-terminal" evidence="9">
    <location>
        <begin position="43"/>
        <end position="219"/>
    </location>
</feature>
<dbReference type="Gene3D" id="3.40.50.11720">
    <property type="entry name" value="3-Deoxy-D-manno-octulosonic-acid transferase, N-terminal domain"/>
    <property type="match status" value="1"/>
</dbReference>
<dbReference type="EC" id="2.4.99.12" evidence="3 8"/>
<evidence type="ECO:0000256" key="5">
    <source>
        <dbReference type="ARBA" id="ARBA00022679"/>
    </source>
</evidence>
<dbReference type="Proteomes" id="UP001193035">
    <property type="component" value="Unassembled WGS sequence"/>
</dbReference>
<comment type="caution">
    <text evidence="10">The sequence shown here is derived from an EMBL/GenBank/DDBJ whole genome shotgun (WGS) entry which is preliminary data.</text>
</comment>
<evidence type="ECO:0000256" key="1">
    <source>
        <dbReference type="ARBA" id="ARBA00003394"/>
    </source>
</evidence>
<evidence type="ECO:0000259" key="9">
    <source>
        <dbReference type="Pfam" id="PF04413"/>
    </source>
</evidence>
<evidence type="ECO:0000256" key="3">
    <source>
        <dbReference type="ARBA" id="ARBA00012621"/>
    </source>
</evidence>
<comment type="pathway">
    <text evidence="2 8">Bacterial outer membrane biogenesis; LPS core biosynthesis.</text>
</comment>
<protein>
    <recommendedName>
        <fullName evidence="4 8">3-deoxy-D-manno-octulosonic acid transferase</fullName>
        <shortName evidence="8">Kdo transferase</shortName>
        <ecNumber evidence="3 8">2.4.99.12</ecNumber>
    </recommendedName>
    <alternativeName>
        <fullName evidence="6 8">Lipid IV(A) 3-deoxy-D-manno-octulosonic acid transferase</fullName>
    </alternativeName>
</protein>
<keyword evidence="8" id="KW-0472">Membrane</keyword>
<sequence>MTGISGRPTVLYALYRGFTSIAAPVAWATVRKKLKDAGVPEKRQQERLGHASLPRPQSRLIWFHAASVGESLSVLSLIRRMGNHLPEAEFLITSGTPTSAALIEKRLPPRTRHQYPPLDTPAPVRRFLEHWRPDAGIFVESEIWPRLIVESAERGIPLALLNARLSEKSVEGWKRRPATARFILDRFRLFLTQNDRTASNLVAMGADPDRVQPGTNLKAMSDPLPIDEEVLNRLRSEIGERPLWIASSTHSGEEESVLAAHSRLLERWPDLLLLLIPRHPERRDQVADLVSGAGLEFAQRTKDQPIAPDTQVYLADTLGETGTWYALCPIVFLGGSLKEIGGHNPFEPAQAGAAVITGPGFFNFAETYAPLLASGGAKEVRTSEDLAQAVAHWLQDDAALAAARSAARGCVSNQKSALESVIDTLCEQLELAAEPQPQS</sequence>
<dbReference type="GO" id="GO:0016740">
    <property type="term" value="F:transferase activity"/>
    <property type="evidence" value="ECO:0007669"/>
    <property type="project" value="UniProtKB-KW"/>
</dbReference>
<proteinExistence type="inferred from homology"/>
<accession>A0ABY2WZL7</accession>
<gene>
    <name evidence="10" type="ORF">FGK63_11005</name>
</gene>
<evidence type="ECO:0000256" key="2">
    <source>
        <dbReference type="ARBA" id="ARBA00004713"/>
    </source>
</evidence>
<evidence type="ECO:0000256" key="7">
    <source>
        <dbReference type="ARBA" id="ARBA00049183"/>
    </source>
</evidence>
<keyword evidence="11" id="KW-1185">Reference proteome</keyword>
<comment type="subcellular location">
    <subcellularLocation>
        <location evidence="8">Cell membrane</location>
    </subcellularLocation>
</comment>
<evidence type="ECO:0000256" key="8">
    <source>
        <dbReference type="RuleBase" id="RU365103"/>
    </source>
</evidence>
<dbReference type="PANTHER" id="PTHR42755:SF1">
    <property type="entry name" value="3-DEOXY-D-MANNO-OCTULOSONIC ACID TRANSFERASE, MITOCHONDRIAL-RELATED"/>
    <property type="match status" value="1"/>
</dbReference>
<name>A0ABY2WZL7_9RHOB</name>
<keyword evidence="8" id="KW-0448">Lipopolysaccharide biosynthesis</keyword>
<dbReference type="PANTHER" id="PTHR42755">
    <property type="entry name" value="3-DEOXY-MANNO-OCTULOSONATE CYTIDYLYLTRANSFERASE"/>
    <property type="match status" value="1"/>
</dbReference>
<dbReference type="InterPro" id="IPR007507">
    <property type="entry name" value="Glycos_transf_N"/>
</dbReference>
<dbReference type="EMBL" id="VCPD01000003">
    <property type="protein sequence ID" value="TMV07972.1"/>
    <property type="molecule type" value="Genomic_DNA"/>
</dbReference>
<evidence type="ECO:0000313" key="10">
    <source>
        <dbReference type="EMBL" id="TMV07972.1"/>
    </source>
</evidence>
<evidence type="ECO:0000256" key="4">
    <source>
        <dbReference type="ARBA" id="ARBA00019077"/>
    </source>
</evidence>
<organism evidence="10 11">
    <name type="scientific">Ruegeria sediminis</name>
    <dbReference type="NCBI Taxonomy" id="2583820"/>
    <lineage>
        <taxon>Bacteria</taxon>
        <taxon>Pseudomonadati</taxon>
        <taxon>Pseudomonadota</taxon>
        <taxon>Alphaproteobacteria</taxon>
        <taxon>Rhodobacterales</taxon>
        <taxon>Roseobacteraceae</taxon>
        <taxon>Ruegeria</taxon>
    </lineage>
</organism>
<evidence type="ECO:0000313" key="11">
    <source>
        <dbReference type="Proteomes" id="UP001193035"/>
    </source>
</evidence>
<dbReference type="Pfam" id="PF04413">
    <property type="entry name" value="Glycos_transf_N"/>
    <property type="match status" value="1"/>
</dbReference>
<keyword evidence="5 8" id="KW-0808">Transferase</keyword>
<comment type="similarity">
    <text evidence="8">Belongs to the glycosyltransferase group 1 family.</text>
</comment>
<dbReference type="InterPro" id="IPR039901">
    <property type="entry name" value="Kdotransferase"/>
</dbReference>
<dbReference type="RefSeq" id="WP_138842105.1">
    <property type="nucleotide sequence ID" value="NZ_VCPD01000003.1"/>
</dbReference>
<comment type="catalytic activity">
    <reaction evidence="7 8">
        <text>lipid IVA (E. coli) + CMP-3-deoxy-beta-D-manno-octulosonate = alpha-Kdo-(2-&gt;6)-lipid IVA (E. coli) + CMP + H(+)</text>
        <dbReference type="Rhea" id="RHEA:28066"/>
        <dbReference type="ChEBI" id="CHEBI:15378"/>
        <dbReference type="ChEBI" id="CHEBI:58603"/>
        <dbReference type="ChEBI" id="CHEBI:60364"/>
        <dbReference type="ChEBI" id="CHEBI:60377"/>
        <dbReference type="ChEBI" id="CHEBI:85987"/>
        <dbReference type="EC" id="2.4.99.12"/>
    </reaction>
</comment>
<comment type="function">
    <text evidence="1 8">Involved in lipopolysaccharide (LPS) biosynthesis. Catalyzes the transfer of 3-deoxy-D-manno-octulosonate (Kdo) residue(s) from CMP-Kdo to lipid IV(A), the tetraacyldisaccharide-1,4'-bisphosphate precursor of lipid A.</text>
</comment>
<reference evidence="10 11" key="1">
    <citation type="submission" date="2019-05" db="EMBL/GenBank/DDBJ databases">
        <title>Ruegeria sp. nov., isolated from tidal flat.</title>
        <authorList>
            <person name="Kim W."/>
        </authorList>
    </citation>
    <scope>NUCLEOTIDE SEQUENCE [LARGE SCALE GENOMIC DNA]</scope>
    <source>
        <strain evidence="10 11">CAU 1488</strain>
    </source>
</reference>
<dbReference type="InterPro" id="IPR038107">
    <property type="entry name" value="Glycos_transf_N_sf"/>
</dbReference>
<evidence type="ECO:0000256" key="6">
    <source>
        <dbReference type="ARBA" id="ARBA00031445"/>
    </source>
</evidence>
<dbReference type="SUPFAM" id="SSF53756">
    <property type="entry name" value="UDP-Glycosyltransferase/glycogen phosphorylase"/>
    <property type="match status" value="1"/>
</dbReference>
<keyword evidence="8" id="KW-1003">Cell membrane</keyword>
<dbReference type="Gene3D" id="3.40.50.2000">
    <property type="entry name" value="Glycogen Phosphorylase B"/>
    <property type="match status" value="1"/>
</dbReference>